<evidence type="ECO:0000256" key="4">
    <source>
        <dbReference type="ARBA" id="ARBA00022679"/>
    </source>
</evidence>
<dbReference type="InterPro" id="IPR004838">
    <property type="entry name" value="NHTrfase_class1_PyrdxlP-BS"/>
</dbReference>
<dbReference type="KEGG" id="mbr:MONBRDRAFT_38717"/>
<evidence type="ECO:0000256" key="1">
    <source>
        <dbReference type="ARBA" id="ARBA00001933"/>
    </source>
</evidence>
<dbReference type="InterPro" id="IPR015421">
    <property type="entry name" value="PyrdxlP-dep_Trfase_major"/>
</dbReference>
<reference evidence="7 8" key="1">
    <citation type="journal article" date="2008" name="Nature">
        <title>The genome of the choanoflagellate Monosiga brevicollis and the origin of metazoans.</title>
        <authorList>
            <consortium name="JGI Sequencing"/>
            <person name="King N."/>
            <person name="Westbrook M.J."/>
            <person name="Young S.L."/>
            <person name="Kuo A."/>
            <person name="Abedin M."/>
            <person name="Chapman J."/>
            <person name="Fairclough S."/>
            <person name="Hellsten U."/>
            <person name="Isogai Y."/>
            <person name="Letunic I."/>
            <person name="Marr M."/>
            <person name="Pincus D."/>
            <person name="Putnam N."/>
            <person name="Rokas A."/>
            <person name="Wright K.J."/>
            <person name="Zuzow R."/>
            <person name="Dirks W."/>
            <person name="Good M."/>
            <person name="Goodstein D."/>
            <person name="Lemons D."/>
            <person name="Li W."/>
            <person name="Lyons J.B."/>
            <person name="Morris A."/>
            <person name="Nichols S."/>
            <person name="Richter D.J."/>
            <person name="Salamov A."/>
            <person name="Bork P."/>
            <person name="Lim W.A."/>
            <person name="Manning G."/>
            <person name="Miller W.T."/>
            <person name="McGinnis W."/>
            <person name="Shapiro H."/>
            <person name="Tjian R."/>
            <person name="Grigoriev I.V."/>
            <person name="Rokhsar D."/>
        </authorList>
    </citation>
    <scope>NUCLEOTIDE SEQUENCE [LARGE SCALE GENOMIC DNA]</scope>
    <source>
        <strain evidence="8">MX1 / ATCC 50154</strain>
    </source>
</reference>
<keyword evidence="3" id="KW-0032">Aminotransferase</keyword>
<evidence type="ECO:0000256" key="2">
    <source>
        <dbReference type="ARBA" id="ARBA00007441"/>
    </source>
</evidence>
<keyword evidence="4" id="KW-0808">Transferase</keyword>
<dbReference type="OMA" id="TPWYFNH"/>
<dbReference type="InParanoid" id="A9V9P9"/>
<proteinExistence type="inferred from homology"/>
<comment type="cofactor">
    <cofactor evidence="1">
        <name>pyridoxal 5'-phosphate</name>
        <dbReference type="ChEBI" id="CHEBI:597326"/>
    </cofactor>
</comment>
<dbReference type="GO" id="GO:0006520">
    <property type="term" value="P:amino acid metabolic process"/>
    <property type="evidence" value="ECO:0000318"/>
    <property type="project" value="GO_Central"/>
</dbReference>
<dbReference type="Pfam" id="PF00155">
    <property type="entry name" value="Aminotran_1_2"/>
    <property type="match status" value="1"/>
</dbReference>
<evidence type="ECO:0000259" key="6">
    <source>
        <dbReference type="Pfam" id="PF00155"/>
    </source>
</evidence>
<evidence type="ECO:0000256" key="3">
    <source>
        <dbReference type="ARBA" id="ARBA00022576"/>
    </source>
</evidence>
<dbReference type="GeneID" id="5894747"/>
<dbReference type="GO" id="GO:0030170">
    <property type="term" value="F:pyridoxal phosphate binding"/>
    <property type="evidence" value="ECO:0007669"/>
    <property type="project" value="InterPro"/>
</dbReference>
<gene>
    <name evidence="7" type="ORF">MONBRDRAFT_38717</name>
</gene>
<dbReference type="EMBL" id="CH991571">
    <property type="protein sequence ID" value="EDQ85760.1"/>
    <property type="molecule type" value="Genomic_DNA"/>
</dbReference>
<dbReference type="Gene3D" id="3.90.1150.10">
    <property type="entry name" value="Aspartate Aminotransferase, domain 1"/>
    <property type="match status" value="1"/>
</dbReference>
<dbReference type="Proteomes" id="UP000001357">
    <property type="component" value="Unassembled WGS sequence"/>
</dbReference>
<feature type="domain" description="Aminotransferase class I/classII large" evidence="6">
    <location>
        <begin position="34"/>
        <end position="376"/>
    </location>
</feature>
<dbReference type="CDD" id="cd00609">
    <property type="entry name" value="AAT_like"/>
    <property type="match status" value="1"/>
</dbReference>
<dbReference type="Gene3D" id="3.40.640.10">
    <property type="entry name" value="Type I PLP-dependent aspartate aminotransferase-like (Major domain)"/>
    <property type="match status" value="1"/>
</dbReference>
<dbReference type="RefSeq" id="XP_001749475.1">
    <property type="nucleotide sequence ID" value="XM_001749423.1"/>
</dbReference>
<evidence type="ECO:0000313" key="7">
    <source>
        <dbReference type="EMBL" id="EDQ85760.1"/>
    </source>
</evidence>
<dbReference type="eggNOG" id="KOG0257">
    <property type="taxonomic scope" value="Eukaryota"/>
</dbReference>
<dbReference type="InterPro" id="IPR050596">
    <property type="entry name" value="AspAT/PAT-like"/>
</dbReference>
<dbReference type="InterPro" id="IPR015422">
    <property type="entry name" value="PyrdxlP-dep_Trfase_small"/>
</dbReference>
<dbReference type="InterPro" id="IPR015424">
    <property type="entry name" value="PyrdxlP-dep_Trfase"/>
</dbReference>
<organism evidence="7 8">
    <name type="scientific">Monosiga brevicollis</name>
    <name type="common">Choanoflagellate</name>
    <dbReference type="NCBI Taxonomy" id="81824"/>
    <lineage>
        <taxon>Eukaryota</taxon>
        <taxon>Choanoflagellata</taxon>
        <taxon>Craspedida</taxon>
        <taxon>Salpingoecidae</taxon>
        <taxon>Monosiga</taxon>
    </lineage>
</organism>
<dbReference type="GO" id="GO:0008483">
    <property type="term" value="F:transaminase activity"/>
    <property type="evidence" value="ECO:0000318"/>
    <property type="project" value="GO_Central"/>
</dbReference>
<keyword evidence="8" id="KW-1185">Reference proteome</keyword>
<sequence length="396" mass="43224">MAASDQMAVSGTIRATDEPCIVKMNRILEGSEDVASLAQGVTYWNPPEACMAAATAAIGQMETNRYNRVEGVPELTAALTRKLEADNKLHNQGVMVTMGANQAFMNVLLTLCEPGDEVMLFLPYYFNHHMALQMTGMKCRKVARRPDTFELDMDAIKQHVSECKMVVLVNPCNPSGAVTDAETLNTLSELCRQHNTYLVVDNTYEDFIWDDAAKHTCIQGPHVLNIFSFSKAYGLMGWRVGYIAYELNSPELAQSLLKVQDTIPICPCIISQRAAVAALEQGSTWVAERVATLAANRQAVLDALATVDGCQVLGQAQGAIYIMVRLPVDDDMQAVEWLARQHHVAVIPGSACGARGHIRVAFANLDIDQCMAATARLVTGLQELQTHGSTAFSRSS</sequence>
<dbReference type="SUPFAM" id="SSF53383">
    <property type="entry name" value="PLP-dependent transferases"/>
    <property type="match status" value="1"/>
</dbReference>
<evidence type="ECO:0000313" key="8">
    <source>
        <dbReference type="Proteomes" id="UP000001357"/>
    </source>
</evidence>
<evidence type="ECO:0000256" key="5">
    <source>
        <dbReference type="ARBA" id="ARBA00022898"/>
    </source>
</evidence>
<dbReference type="AlphaFoldDB" id="A9V9P9"/>
<comment type="similarity">
    <text evidence="2">Belongs to the class-I pyridoxal-phosphate-dependent aminotransferase family.</text>
</comment>
<protein>
    <recommendedName>
        <fullName evidence="6">Aminotransferase class I/classII large domain-containing protein</fullName>
    </recommendedName>
</protein>
<keyword evidence="5" id="KW-0663">Pyridoxal phosphate</keyword>
<dbReference type="PANTHER" id="PTHR46383:SF5">
    <property type="entry name" value="AMINOTRANSFERASE CLASS I_CLASSII DOMAIN-CONTAINING PROTEIN"/>
    <property type="match status" value="1"/>
</dbReference>
<dbReference type="STRING" id="81824.A9V9P9"/>
<accession>A9V9P9</accession>
<dbReference type="PROSITE" id="PS00105">
    <property type="entry name" value="AA_TRANSFER_CLASS_1"/>
    <property type="match status" value="1"/>
</dbReference>
<dbReference type="PANTHER" id="PTHR46383">
    <property type="entry name" value="ASPARTATE AMINOTRANSFERASE"/>
    <property type="match status" value="1"/>
</dbReference>
<name>A9V9P9_MONBE</name>
<dbReference type="InterPro" id="IPR004839">
    <property type="entry name" value="Aminotransferase_I/II_large"/>
</dbReference>